<evidence type="ECO:0000256" key="4">
    <source>
        <dbReference type="ARBA" id="ARBA00022806"/>
    </source>
</evidence>
<proteinExistence type="inferred from homology"/>
<evidence type="ECO:0000259" key="11">
    <source>
        <dbReference type="PROSITE" id="PS51198"/>
    </source>
</evidence>
<keyword evidence="6" id="KW-0413">Isomerase</keyword>
<evidence type="ECO:0000256" key="3">
    <source>
        <dbReference type="ARBA" id="ARBA00022801"/>
    </source>
</evidence>
<dbReference type="GO" id="GO:0000725">
    <property type="term" value="P:recombinational repair"/>
    <property type="evidence" value="ECO:0007669"/>
    <property type="project" value="TreeGrafter"/>
</dbReference>
<sequence>MVKNNHPDYDEEVLRLNTILEYLINYNKKVFEEKRELDEAVNYGYSHYNSDNAEQFNELVINTALQKSLQSKVRGLEKSIEKPYFARVDFKEEGKENIQRLYVGKTSLVDDESNELLIVDWRAPIATLYYEGRLGTAQYDCEDGIINGDISLKRQYAIEKSKLLDIYDIDITTNDEFLQASLNSLKDNRLKDIVSTIQEEQNRVIRANMWKPLIVQGAAGGGKTTIALHRIAYLLYNNEKTLSPDNFMIIAPNRFFLSYISDVLPELGVDNVKQNTFEDFALEFIGEDLKIIDPSIKLRNIIEGNKNLSKITSFKTSIEFKKLIDRFLKHVEVTYIPKLDFKVNETILYSYKEIIELFKNDYSYLPFEKRINEIRKHFINKTKADKQKILDKIENDYEDKLNEIRWAFKDSPERRAKIIEVADERDELFKRVKNKLSSLVRDYFKNIKPLSTTEYYKEFIMSLIKWKPDGVIGEMAKETLKNLENNLIEIEDLAPLMYIKLKVYGIEESLNLKHIVIDEAQDFNLLQFHVLKEILGSRSMTILGDICQGIYSYRGTNDWDMVNNYIFDEEAQMLGLEQSYRTTIEIMNGATEVLRALKDEKLPVAKPVIRHGEEITINLVEDYYSLALQLEEDISENKNKGYKSLALICKTLEECKRLKIELDKNNIKVNLVEGGENDFTGGVVLIPSYLVKGLEFDMVVICNASKENYSENQLDVKLLYVAMTRPLHNLKIYHIGEKTELLKSEFFHK</sequence>
<dbReference type="GO" id="GO:0005829">
    <property type="term" value="C:cytosol"/>
    <property type="evidence" value="ECO:0007669"/>
    <property type="project" value="TreeGrafter"/>
</dbReference>
<dbReference type="STRING" id="29341.RSJ17_07405"/>
<dbReference type="EC" id="5.6.2.4" evidence="8"/>
<dbReference type="InterPro" id="IPR014017">
    <property type="entry name" value="DNA_helicase_UvrD-like_C"/>
</dbReference>
<dbReference type="PANTHER" id="PTHR11070:SF17">
    <property type="entry name" value="DNA HELICASE IV"/>
    <property type="match status" value="1"/>
</dbReference>
<dbReference type="GO" id="GO:0043138">
    <property type="term" value="F:3'-5' DNA helicase activity"/>
    <property type="evidence" value="ECO:0007669"/>
    <property type="project" value="TreeGrafter"/>
</dbReference>
<dbReference type="InterPro" id="IPR027785">
    <property type="entry name" value="UvrD-like_helicase_C"/>
</dbReference>
<dbReference type="NCBIfam" id="NF041464">
    <property type="entry name" value="HelD_BACSU"/>
    <property type="match status" value="1"/>
</dbReference>
<evidence type="ECO:0000256" key="1">
    <source>
        <dbReference type="ARBA" id="ARBA00009922"/>
    </source>
</evidence>
<dbReference type="GO" id="GO:0016787">
    <property type="term" value="F:hydrolase activity"/>
    <property type="evidence" value="ECO:0007669"/>
    <property type="project" value="UniProtKB-UniRule"/>
</dbReference>
<dbReference type="Gene3D" id="1.10.10.160">
    <property type="match status" value="1"/>
</dbReference>
<evidence type="ECO:0000313" key="13">
    <source>
        <dbReference type="Proteomes" id="UP000031366"/>
    </source>
</evidence>
<gene>
    <name evidence="12" type="ORF">U732_923</name>
</gene>
<keyword evidence="2 10" id="KW-0547">Nucleotide-binding</keyword>
<evidence type="ECO:0000256" key="10">
    <source>
        <dbReference type="PROSITE-ProRule" id="PRU00560"/>
    </source>
</evidence>
<dbReference type="InterPro" id="IPR048228">
    <property type="entry name" value="HelD_bacillota"/>
</dbReference>
<dbReference type="RefSeq" id="WP_039637092.1">
    <property type="nucleotide sequence ID" value="NZ_AYSO01000020.1"/>
</dbReference>
<dbReference type="SUPFAM" id="SSF52540">
    <property type="entry name" value="P-loop containing nucleoside triphosphate hydrolases"/>
    <property type="match status" value="1"/>
</dbReference>
<dbReference type="InterPro" id="IPR000212">
    <property type="entry name" value="DNA_helicase_UvrD/REP"/>
</dbReference>
<dbReference type="InterPro" id="IPR013986">
    <property type="entry name" value="DExx_box_DNA_helicase_dom_sf"/>
</dbReference>
<feature type="binding site" evidence="10">
    <location>
        <begin position="217"/>
        <end position="224"/>
    </location>
    <ligand>
        <name>ATP</name>
        <dbReference type="ChEBI" id="CHEBI:30616"/>
    </ligand>
</feature>
<feature type="domain" description="UvrD-like helicase ATP-binding" evidence="11">
    <location>
        <begin position="196"/>
        <end position="583"/>
    </location>
</feature>
<dbReference type="Proteomes" id="UP000031366">
    <property type="component" value="Unassembled WGS sequence"/>
</dbReference>
<accession>A0A0C1TZK6</accession>
<keyword evidence="3 10" id="KW-0378">Hydrolase</keyword>
<evidence type="ECO:0000256" key="6">
    <source>
        <dbReference type="ARBA" id="ARBA00023235"/>
    </source>
</evidence>
<dbReference type="InterPro" id="IPR027417">
    <property type="entry name" value="P-loop_NTPase"/>
</dbReference>
<name>A0A0C1TZK6_9CLOT</name>
<keyword evidence="4 10" id="KW-0347">Helicase</keyword>
<dbReference type="InterPro" id="IPR014016">
    <property type="entry name" value="UvrD-like_ATP-bd"/>
</dbReference>
<dbReference type="AlphaFoldDB" id="A0A0C1TZK6"/>
<keyword evidence="5 10" id="KW-0067">ATP-binding</keyword>
<dbReference type="GO" id="GO:0005524">
    <property type="term" value="F:ATP binding"/>
    <property type="evidence" value="ECO:0007669"/>
    <property type="project" value="UniProtKB-UniRule"/>
</dbReference>
<evidence type="ECO:0000256" key="5">
    <source>
        <dbReference type="ARBA" id="ARBA00022840"/>
    </source>
</evidence>
<evidence type="ECO:0000256" key="2">
    <source>
        <dbReference type="ARBA" id="ARBA00022741"/>
    </source>
</evidence>
<dbReference type="Pfam" id="PF13361">
    <property type="entry name" value="UvrD_C"/>
    <property type="match status" value="1"/>
</dbReference>
<reference evidence="12 13" key="1">
    <citation type="journal article" date="2015" name="Infect. Genet. Evol.">
        <title>Genomic sequences of six botulinum neurotoxin-producing strains representing three clostridial species illustrate the mobility and diversity of botulinum neurotoxin genes.</title>
        <authorList>
            <person name="Smith T.J."/>
            <person name="Hill K.K."/>
            <person name="Xie G."/>
            <person name="Foley B.T."/>
            <person name="Williamson C.H."/>
            <person name="Foster J.T."/>
            <person name="Johnson S.L."/>
            <person name="Chertkov O."/>
            <person name="Teshima H."/>
            <person name="Gibbons H.S."/>
            <person name="Johnsky L.A."/>
            <person name="Karavis M.A."/>
            <person name="Smith L.A."/>
        </authorList>
    </citation>
    <scope>NUCLEOTIDE SEQUENCE [LARGE SCALE GENOMIC DNA]</scope>
    <source>
        <strain evidence="12 13">CDC 2741</strain>
    </source>
</reference>
<dbReference type="Gene3D" id="3.40.50.300">
    <property type="entry name" value="P-loop containing nucleotide triphosphate hydrolases"/>
    <property type="match status" value="3"/>
</dbReference>
<evidence type="ECO:0000256" key="7">
    <source>
        <dbReference type="ARBA" id="ARBA00034617"/>
    </source>
</evidence>
<protein>
    <recommendedName>
        <fullName evidence="8">DNA 3'-5' helicase</fullName>
        <ecNumber evidence="8">5.6.2.4</ecNumber>
    </recommendedName>
</protein>
<dbReference type="Pfam" id="PF13538">
    <property type="entry name" value="UvrD_C_2"/>
    <property type="match status" value="1"/>
</dbReference>
<dbReference type="Pfam" id="PF00580">
    <property type="entry name" value="UvrD-helicase"/>
    <property type="match status" value="1"/>
</dbReference>
<evidence type="ECO:0000256" key="9">
    <source>
        <dbReference type="ARBA" id="ARBA00048988"/>
    </source>
</evidence>
<comment type="catalytic activity">
    <reaction evidence="9">
        <text>ATP + H2O = ADP + phosphate + H(+)</text>
        <dbReference type="Rhea" id="RHEA:13065"/>
        <dbReference type="ChEBI" id="CHEBI:15377"/>
        <dbReference type="ChEBI" id="CHEBI:15378"/>
        <dbReference type="ChEBI" id="CHEBI:30616"/>
        <dbReference type="ChEBI" id="CHEBI:43474"/>
        <dbReference type="ChEBI" id="CHEBI:456216"/>
        <dbReference type="EC" id="5.6.2.4"/>
    </reaction>
</comment>
<organism evidence="12 13">
    <name type="scientific">Clostridium argentinense CDC 2741</name>
    <dbReference type="NCBI Taxonomy" id="1418104"/>
    <lineage>
        <taxon>Bacteria</taxon>
        <taxon>Bacillati</taxon>
        <taxon>Bacillota</taxon>
        <taxon>Clostridia</taxon>
        <taxon>Eubacteriales</taxon>
        <taxon>Clostridiaceae</taxon>
        <taxon>Clostridium</taxon>
    </lineage>
</organism>
<evidence type="ECO:0000256" key="8">
    <source>
        <dbReference type="ARBA" id="ARBA00034808"/>
    </source>
</evidence>
<dbReference type="GO" id="GO:0003677">
    <property type="term" value="F:DNA binding"/>
    <property type="evidence" value="ECO:0007669"/>
    <property type="project" value="InterPro"/>
</dbReference>
<comment type="catalytic activity">
    <reaction evidence="7">
        <text>Couples ATP hydrolysis with the unwinding of duplex DNA by translocating in the 3'-5' direction.</text>
        <dbReference type="EC" id="5.6.2.4"/>
    </reaction>
</comment>
<dbReference type="PROSITE" id="PS51198">
    <property type="entry name" value="UVRD_HELICASE_ATP_BIND"/>
    <property type="match status" value="1"/>
</dbReference>
<evidence type="ECO:0000313" key="12">
    <source>
        <dbReference type="EMBL" id="KIE44738.1"/>
    </source>
</evidence>
<keyword evidence="13" id="KW-1185">Reference proteome</keyword>
<dbReference type="PANTHER" id="PTHR11070">
    <property type="entry name" value="UVRD / RECB / PCRA DNA HELICASE FAMILY MEMBER"/>
    <property type="match status" value="1"/>
</dbReference>
<comment type="similarity">
    <text evidence="1">Belongs to the helicase family. UvrD subfamily.</text>
</comment>
<comment type="caution">
    <text evidence="12">The sequence shown here is derived from an EMBL/GenBank/DDBJ whole genome shotgun (WGS) entry which is preliminary data.</text>
</comment>
<dbReference type="EMBL" id="AYSO01000020">
    <property type="protein sequence ID" value="KIE44738.1"/>
    <property type="molecule type" value="Genomic_DNA"/>
</dbReference>